<evidence type="ECO:0000313" key="3">
    <source>
        <dbReference type="Proteomes" id="UP001223072"/>
    </source>
</evidence>
<evidence type="ECO:0000256" key="1">
    <source>
        <dbReference type="SAM" id="MobiDB-lite"/>
    </source>
</evidence>
<sequence length="92" mass="9801">MRWVTWGRSRAGWNVPYGGKSAVCGEFLQGRSGRVSLGQARGSRHRVHAPGRTTPSIGIDPAPAVVTVRPGRGACTIVPSPTYIAMWLASSK</sequence>
<feature type="region of interest" description="Disordered" evidence="1">
    <location>
        <begin position="38"/>
        <end position="60"/>
    </location>
</feature>
<protein>
    <submittedName>
        <fullName evidence="2">Uncharacterized protein</fullName>
    </submittedName>
</protein>
<gene>
    <name evidence="2" type="ORF">QFZ49_004329</name>
</gene>
<reference evidence="2 3" key="1">
    <citation type="submission" date="2023-07" db="EMBL/GenBank/DDBJ databases">
        <title>Comparative genomics of wheat-associated soil bacteria to identify genetic determinants of phenazine resistance.</title>
        <authorList>
            <person name="Mouncey N."/>
        </authorList>
    </citation>
    <scope>NUCLEOTIDE SEQUENCE [LARGE SCALE GENOMIC DNA]</scope>
    <source>
        <strain evidence="2 3">W2I16</strain>
    </source>
</reference>
<organism evidence="2 3">
    <name type="scientific">Streptomyces turgidiscabies</name>
    <dbReference type="NCBI Taxonomy" id="85558"/>
    <lineage>
        <taxon>Bacteria</taxon>
        <taxon>Bacillati</taxon>
        <taxon>Actinomycetota</taxon>
        <taxon>Actinomycetes</taxon>
        <taxon>Kitasatosporales</taxon>
        <taxon>Streptomycetaceae</taxon>
        <taxon>Streptomyces</taxon>
    </lineage>
</organism>
<evidence type="ECO:0000313" key="2">
    <source>
        <dbReference type="EMBL" id="MDQ0934389.1"/>
    </source>
</evidence>
<comment type="caution">
    <text evidence="2">The sequence shown here is derived from an EMBL/GenBank/DDBJ whole genome shotgun (WGS) entry which is preliminary data.</text>
</comment>
<dbReference type="Proteomes" id="UP001223072">
    <property type="component" value="Unassembled WGS sequence"/>
</dbReference>
<proteinExistence type="predicted"/>
<accession>A0ABU0RQX2</accession>
<keyword evidence="3" id="KW-1185">Reference proteome</keyword>
<dbReference type="EMBL" id="JAUSZS010000004">
    <property type="protein sequence ID" value="MDQ0934389.1"/>
    <property type="molecule type" value="Genomic_DNA"/>
</dbReference>
<name>A0ABU0RQX2_9ACTN</name>